<reference evidence="3 4" key="1">
    <citation type="submission" date="2020-08" db="EMBL/GenBank/DDBJ databases">
        <title>Genomic Encyclopedia of Type Strains, Phase IV (KMG-IV): sequencing the most valuable type-strain genomes for metagenomic binning, comparative biology and taxonomic classification.</title>
        <authorList>
            <person name="Goeker M."/>
        </authorList>
    </citation>
    <scope>NUCLEOTIDE SEQUENCE [LARGE SCALE GENOMIC DNA]</scope>
    <source>
        <strain evidence="3 4">DSM 11490</strain>
    </source>
</reference>
<dbReference type="InterPro" id="IPR012337">
    <property type="entry name" value="RNaseH-like_sf"/>
</dbReference>
<dbReference type="AlphaFoldDB" id="A0AA40S806"/>
<protein>
    <submittedName>
        <fullName evidence="3">Transposase</fullName>
    </submittedName>
</protein>
<dbReference type="PANTHER" id="PTHR47515:SF2">
    <property type="entry name" value="INTEGRASE CORE DOMAIN PROTEIN"/>
    <property type="match status" value="1"/>
</dbReference>
<dbReference type="InterPro" id="IPR025948">
    <property type="entry name" value="HTH-like_dom"/>
</dbReference>
<dbReference type="GO" id="GO:0003676">
    <property type="term" value="F:nucleic acid binding"/>
    <property type="evidence" value="ECO:0007669"/>
    <property type="project" value="InterPro"/>
</dbReference>
<feature type="domain" description="Integrase catalytic" evidence="2">
    <location>
        <begin position="103"/>
        <end position="278"/>
    </location>
</feature>
<dbReference type="Gene3D" id="3.30.420.10">
    <property type="entry name" value="Ribonuclease H-like superfamily/Ribonuclease H"/>
    <property type="match status" value="1"/>
</dbReference>
<organism evidence="3 4">
    <name type="scientific">Methylorubrum thiocyanatum</name>
    <dbReference type="NCBI Taxonomy" id="47958"/>
    <lineage>
        <taxon>Bacteria</taxon>
        <taxon>Pseudomonadati</taxon>
        <taxon>Pseudomonadota</taxon>
        <taxon>Alphaproteobacteria</taxon>
        <taxon>Hyphomicrobiales</taxon>
        <taxon>Methylobacteriaceae</taxon>
        <taxon>Methylorubrum</taxon>
    </lineage>
</organism>
<feature type="region of interest" description="Disordered" evidence="1">
    <location>
        <begin position="1"/>
        <end position="37"/>
    </location>
</feature>
<dbReference type="Proteomes" id="UP000543554">
    <property type="component" value="Unassembled WGS sequence"/>
</dbReference>
<keyword evidence="4" id="KW-1185">Reference proteome</keyword>
<proteinExistence type="predicted"/>
<sequence>MSAVASALGVSRPHLASSRQASAAQKPKGRRGRPPAPDAELLASIQALIADLPTYGYRRVHALLRRQAKRDGRPAPNAKRVYRVMKVHGLLLQRHAGGAETRRHEGKVAVAVRNTRWCSDGLEIAAENGERVRVAFALDCCDREAMSYVATTAGITSEDVRDLMVAAVEHRFGQVNQLPSLIEWLTDNGSCYVARDTRRFARDLGLVPKTTPLESPQSNGMAEAFVRTLKRDYVRVSVLPDAESVLRQLPVWLAHYNDLHPHRALGYRSPREFIARLTQETLSGL</sequence>
<dbReference type="PANTHER" id="PTHR47515">
    <property type="entry name" value="LOW CALCIUM RESPONSE LOCUS PROTEIN T"/>
    <property type="match status" value="1"/>
</dbReference>
<dbReference type="Pfam" id="PF13276">
    <property type="entry name" value="HTH_21"/>
    <property type="match status" value="1"/>
</dbReference>
<evidence type="ECO:0000313" key="4">
    <source>
        <dbReference type="Proteomes" id="UP000543554"/>
    </source>
</evidence>
<dbReference type="InterPro" id="IPR036397">
    <property type="entry name" value="RNaseH_sf"/>
</dbReference>
<gene>
    <name evidence="3" type="ORF">HNR51_005408</name>
</gene>
<dbReference type="InterPro" id="IPR001584">
    <property type="entry name" value="Integrase_cat-core"/>
</dbReference>
<dbReference type="GO" id="GO:0015074">
    <property type="term" value="P:DNA integration"/>
    <property type="evidence" value="ECO:0007669"/>
    <property type="project" value="InterPro"/>
</dbReference>
<evidence type="ECO:0000259" key="2">
    <source>
        <dbReference type="PROSITE" id="PS50994"/>
    </source>
</evidence>
<dbReference type="NCBIfam" id="NF033516">
    <property type="entry name" value="transpos_IS3"/>
    <property type="match status" value="1"/>
</dbReference>
<dbReference type="EMBL" id="JACJIB010000028">
    <property type="protein sequence ID" value="MBA8916286.1"/>
    <property type="molecule type" value="Genomic_DNA"/>
</dbReference>
<evidence type="ECO:0000256" key="1">
    <source>
        <dbReference type="SAM" id="MobiDB-lite"/>
    </source>
</evidence>
<comment type="caution">
    <text evidence="3">The sequence shown here is derived from an EMBL/GenBank/DDBJ whole genome shotgun (WGS) entry which is preliminary data.</text>
</comment>
<dbReference type="PROSITE" id="PS50994">
    <property type="entry name" value="INTEGRASE"/>
    <property type="match status" value="1"/>
</dbReference>
<accession>A0AA40S806</accession>
<evidence type="ECO:0000313" key="3">
    <source>
        <dbReference type="EMBL" id="MBA8916286.1"/>
    </source>
</evidence>
<dbReference type="InterPro" id="IPR048020">
    <property type="entry name" value="Transpos_IS3"/>
</dbReference>
<dbReference type="Pfam" id="PF00665">
    <property type="entry name" value="rve"/>
    <property type="match status" value="1"/>
</dbReference>
<dbReference type="SUPFAM" id="SSF53098">
    <property type="entry name" value="Ribonuclease H-like"/>
    <property type="match status" value="1"/>
</dbReference>
<name>A0AA40S806_9HYPH</name>